<protein>
    <recommendedName>
        <fullName evidence="4">Hypervirulence associated protein TUDOR domain-containing protein</fullName>
    </recommendedName>
</protein>
<evidence type="ECO:0000313" key="2">
    <source>
        <dbReference type="EMBL" id="RYN49031.1"/>
    </source>
</evidence>
<dbReference type="Proteomes" id="UP000292402">
    <property type="component" value="Unassembled WGS sequence"/>
</dbReference>
<evidence type="ECO:0000256" key="1">
    <source>
        <dbReference type="SAM" id="MobiDB-lite"/>
    </source>
</evidence>
<evidence type="ECO:0008006" key="4">
    <source>
        <dbReference type="Google" id="ProtNLM"/>
    </source>
</evidence>
<feature type="region of interest" description="Disordered" evidence="1">
    <location>
        <begin position="1"/>
        <end position="22"/>
    </location>
</feature>
<organism evidence="2 3">
    <name type="scientific">Alternaria tenuissima</name>
    <dbReference type="NCBI Taxonomy" id="119927"/>
    <lineage>
        <taxon>Eukaryota</taxon>
        <taxon>Fungi</taxon>
        <taxon>Dikarya</taxon>
        <taxon>Ascomycota</taxon>
        <taxon>Pezizomycotina</taxon>
        <taxon>Dothideomycetes</taxon>
        <taxon>Pleosporomycetidae</taxon>
        <taxon>Pleosporales</taxon>
        <taxon>Pleosporineae</taxon>
        <taxon>Pleosporaceae</taxon>
        <taxon>Alternaria</taxon>
        <taxon>Alternaria sect. Alternaria</taxon>
        <taxon>Alternaria alternata complex</taxon>
    </lineage>
</organism>
<comment type="caution">
    <text evidence="2">The sequence shown here is derived from an EMBL/GenBank/DDBJ whole genome shotgun (WGS) entry which is preliminary data.</text>
</comment>
<dbReference type="EMBL" id="PDXA01000021">
    <property type="protein sequence ID" value="RYN49031.1"/>
    <property type="molecule type" value="Genomic_DNA"/>
</dbReference>
<name>A0A4Q4MFY1_9PLEO</name>
<evidence type="ECO:0000313" key="3">
    <source>
        <dbReference type="Proteomes" id="UP000292402"/>
    </source>
</evidence>
<gene>
    <name evidence="2" type="ORF">AA0114_g6843</name>
</gene>
<sequence>MPQRPPTPTGARQPGAADGNVYKAGDQVVVWESDKTDWTAGKVLKAEGSSDGAHSCFVQYGLRSNKDTFKWENMRLTHRDG</sequence>
<proteinExistence type="predicted"/>
<reference evidence="3" key="1">
    <citation type="journal article" date="2019" name="bioRxiv">
        <title>Genomics, evolutionary history and diagnostics of the Alternaria alternata species group including apple and Asian pear pathotypes.</title>
        <authorList>
            <person name="Armitage A.D."/>
            <person name="Cockerton H.M."/>
            <person name="Sreenivasaprasad S."/>
            <person name="Woodhall J.W."/>
            <person name="Lane C.R."/>
            <person name="Harrison R.J."/>
            <person name="Clarkson J.P."/>
        </authorList>
    </citation>
    <scope>NUCLEOTIDE SEQUENCE [LARGE SCALE GENOMIC DNA]</scope>
    <source>
        <strain evidence="3">FERA 1082</strain>
    </source>
</reference>
<accession>A0A4Q4MFY1</accession>
<dbReference type="AlphaFoldDB" id="A0A4Q4MFY1"/>